<dbReference type="PANTHER" id="PTHR12110">
    <property type="entry name" value="HYDROXYPYRUVATE ISOMERASE"/>
    <property type="match status" value="1"/>
</dbReference>
<dbReference type="SUPFAM" id="SSF51658">
    <property type="entry name" value="Xylose isomerase-like"/>
    <property type="match status" value="1"/>
</dbReference>
<evidence type="ECO:0000259" key="1">
    <source>
        <dbReference type="Pfam" id="PF01261"/>
    </source>
</evidence>
<reference evidence="2 3" key="1">
    <citation type="submission" date="2020-04" db="EMBL/GenBank/DDBJ databases">
        <authorList>
            <person name="Yoon J."/>
        </authorList>
    </citation>
    <scope>NUCLEOTIDE SEQUENCE [LARGE SCALE GENOMIC DNA]</scope>
    <source>
        <strain evidence="2 3">DJ-13</strain>
    </source>
</reference>
<dbReference type="InterPro" id="IPR013022">
    <property type="entry name" value="Xyl_isomerase-like_TIM-brl"/>
</dbReference>
<dbReference type="EMBL" id="JAAWWL010000001">
    <property type="protein sequence ID" value="NKI30449.1"/>
    <property type="molecule type" value="Genomic_DNA"/>
</dbReference>
<dbReference type="Pfam" id="PF01261">
    <property type="entry name" value="AP_endonuc_2"/>
    <property type="match status" value="1"/>
</dbReference>
<dbReference type="InterPro" id="IPR050312">
    <property type="entry name" value="IolE/XylAMocC-like"/>
</dbReference>
<protein>
    <submittedName>
        <fullName evidence="2">Sugar phosphate isomerase/epimerase</fullName>
    </submittedName>
</protein>
<evidence type="ECO:0000313" key="3">
    <source>
        <dbReference type="Proteomes" id="UP000718451"/>
    </source>
</evidence>
<dbReference type="RefSeq" id="WP_168550696.1">
    <property type="nucleotide sequence ID" value="NZ_JAAWWL010000001.1"/>
</dbReference>
<dbReference type="GO" id="GO:0016853">
    <property type="term" value="F:isomerase activity"/>
    <property type="evidence" value="ECO:0007669"/>
    <property type="project" value="UniProtKB-KW"/>
</dbReference>
<sequence>MESNLKNKYLNRLSGFTDEASPYLEAQIKLTQELGWQYISARTVGDANIHEISDEAFEKVVSTLEEANLKVAEFGSLIGNWAKHIKSDFDITKKEIERCIPRMKRLGVSYVRVMSYAQEPWGEDQYEKERFKRLNYIVQRFKDEDLTALHENCMNWGGFSAEHTLRLLDEVADLQLVFDTGNPIFQRDRSKEPPYPWQSTLEFYHQVKHAIAHVHVKDAVISADDTPNYTFAGEGHGHIKTIIADLMANGYEGLFAIEPHMGKVFHDASQNQDDNFAYNIYKEYAQRFEKMVAEILS</sequence>
<feature type="domain" description="Xylose isomerase-like TIM barrel" evidence="1">
    <location>
        <begin position="29"/>
        <end position="262"/>
    </location>
</feature>
<dbReference type="Proteomes" id="UP000718451">
    <property type="component" value="Unassembled WGS sequence"/>
</dbReference>
<gene>
    <name evidence="2" type="ORF">HCU67_00720</name>
</gene>
<name>A0ABX1GLE0_9FLAO</name>
<organism evidence="2 3">
    <name type="scientific">Croceivirga thetidis</name>
    <dbReference type="NCBI Taxonomy" id="2721623"/>
    <lineage>
        <taxon>Bacteria</taxon>
        <taxon>Pseudomonadati</taxon>
        <taxon>Bacteroidota</taxon>
        <taxon>Flavobacteriia</taxon>
        <taxon>Flavobacteriales</taxon>
        <taxon>Flavobacteriaceae</taxon>
        <taxon>Croceivirga</taxon>
    </lineage>
</organism>
<comment type="caution">
    <text evidence="2">The sequence shown here is derived from an EMBL/GenBank/DDBJ whole genome shotgun (WGS) entry which is preliminary data.</text>
</comment>
<keyword evidence="3" id="KW-1185">Reference proteome</keyword>
<accession>A0ABX1GLE0</accession>
<evidence type="ECO:0000313" key="2">
    <source>
        <dbReference type="EMBL" id="NKI30449.1"/>
    </source>
</evidence>
<dbReference type="InterPro" id="IPR036237">
    <property type="entry name" value="Xyl_isomerase-like_sf"/>
</dbReference>
<keyword evidence="2" id="KW-0413">Isomerase</keyword>
<proteinExistence type="predicted"/>
<dbReference type="Gene3D" id="3.20.20.150">
    <property type="entry name" value="Divalent-metal-dependent TIM barrel enzymes"/>
    <property type="match status" value="1"/>
</dbReference>